<accession>A0A252F3G2</accession>
<evidence type="ECO:0000313" key="1">
    <source>
        <dbReference type="EMBL" id="OUM20306.1"/>
    </source>
</evidence>
<gene>
    <name evidence="1" type="ORF">CBW42_08315</name>
</gene>
<reference evidence="1 2" key="1">
    <citation type="submission" date="2017-05" db="EMBL/GenBank/DDBJ databases">
        <title>Butyricicoccus porcorum sp. nov. a butyrate-producing bacterium from the swine intestinal tract.</title>
        <authorList>
            <person name="Trachsel J."/>
            <person name="Humphrey S."/>
            <person name="Allen H.K."/>
        </authorList>
    </citation>
    <scope>NUCLEOTIDE SEQUENCE [LARGE SCALE GENOMIC DNA]</scope>
    <source>
        <strain evidence="1">BB10</strain>
    </source>
</reference>
<dbReference type="AlphaFoldDB" id="A0A252F3G2"/>
<sequence>MKTPLHYQISEYDCGPTTMMNAMSFLFSREQLLPEIVQHIMLYSLDAYNAKGEIGKNGTSRVAMMFLSSWLTQFGRACHFPVVCEYLSGQSVYLGDKSLLTQALHCNGAVIARLNYGGDHYVLLTGQEENQVSMFDPYYRKRPFVQRDIQLLENEPFRRNRIVTAERLNTEEKQGVYALGPIKAREAILLFNEETRLTAEKTIEYFI</sequence>
<dbReference type="OrthoDB" id="5416005at2"/>
<protein>
    <submittedName>
        <fullName evidence="1">Peptidase C39</fullName>
    </submittedName>
</protein>
<organism evidence="1 2">
    <name type="scientific">Butyricicoccus porcorum</name>
    <dbReference type="NCBI Taxonomy" id="1945634"/>
    <lineage>
        <taxon>Bacteria</taxon>
        <taxon>Bacillati</taxon>
        <taxon>Bacillota</taxon>
        <taxon>Clostridia</taxon>
        <taxon>Eubacteriales</taxon>
        <taxon>Butyricicoccaceae</taxon>
        <taxon>Butyricicoccus</taxon>
    </lineage>
</organism>
<dbReference type="Proteomes" id="UP000194903">
    <property type="component" value="Unassembled WGS sequence"/>
</dbReference>
<dbReference type="RefSeq" id="WP_087019868.1">
    <property type="nucleotide sequence ID" value="NZ_NHOC01000006.1"/>
</dbReference>
<name>A0A252F3G2_9FIRM</name>
<evidence type="ECO:0000313" key="2">
    <source>
        <dbReference type="Proteomes" id="UP000194903"/>
    </source>
</evidence>
<dbReference type="EMBL" id="NHOC01000006">
    <property type="protein sequence ID" value="OUM20306.1"/>
    <property type="molecule type" value="Genomic_DNA"/>
</dbReference>
<keyword evidence="2" id="KW-1185">Reference proteome</keyword>
<comment type="caution">
    <text evidence="1">The sequence shown here is derived from an EMBL/GenBank/DDBJ whole genome shotgun (WGS) entry which is preliminary data.</text>
</comment>
<proteinExistence type="predicted"/>